<protein>
    <submittedName>
        <fullName evidence="4">Uncharacterized protein</fullName>
    </submittedName>
</protein>
<accession>A0AAN8YFH5</accession>
<organism evidence="4 5">
    <name type="scientific">Solanum bulbocastanum</name>
    <name type="common">Wild potato</name>
    <dbReference type="NCBI Taxonomy" id="147425"/>
    <lineage>
        <taxon>Eukaryota</taxon>
        <taxon>Viridiplantae</taxon>
        <taxon>Streptophyta</taxon>
        <taxon>Embryophyta</taxon>
        <taxon>Tracheophyta</taxon>
        <taxon>Spermatophyta</taxon>
        <taxon>Magnoliopsida</taxon>
        <taxon>eudicotyledons</taxon>
        <taxon>Gunneridae</taxon>
        <taxon>Pentapetalae</taxon>
        <taxon>asterids</taxon>
        <taxon>lamiids</taxon>
        <taxon>Solanales</taxon>
        <taxon>Solanaceae</taxon>
        <taxon>Solanoideae</taxon>
        <taxon>Solaneae</taxon>
        <taxon>Solanum</taxon>
    </lineage>
</organism>
<dbReference type="GO" id="GO:0006412">
    <property type="term" value="P:translation"/>
    <property type="evidence" value="ECO:0007669"/>
    <property type="project" value="InterPro"/>
</dbReference>
<dbReference type="AlphaFoldDB" id="A0AAN8YFH5"/>
<evidence type="ECO:0000256" key="3">
    <source>
        <dbReference type="ARBA" id="ARBA00023274"/>
    </source>
</evidence>
<comment type="caution">
    <text evidence="4">The sequence shown here is derived from an EMBL/GenBank/DDBJ whole genome shotgun (WGS) entry which is preliminary data.</text>
</comment>
<dbReference type="GO" id="GO:1990904">
    <property type="term" value="C:ribonucleoprotein complex"/>
    <property type="evidence" value="ECO:0007669"/>
    <property type="project" value="UniProtKB-KW"/>
</dbReference>
<keyword evidence="2" id="KW-0689">Ribosomal protein</keyword>
<dbReference type="EMBL" id="JBANQN010000004">
    <property type="protein sequence ID" value="KAK6791454.1"/>
    <property type="molecule type" value="Genomic_DNA"/>
</dbReference>
<dbReference type="Proteomes" id="UP001371456">
    <property type="component" value="Unassembled WGS sequence"/>
</dbReference>
<evidence type="ECO:0000256" key="2">
    <source>
        <dbReference type="ARBA" id="ARBA00022980"/>
    </source>
</evidence>
<name>A0AAN8YFH5_SOLBU</name>
<gene>
    <name evidence="4" type="ORF">RDI58_010535</name>
</gene>
<dbReference type="Gene3D" id="3.90.1180.10">
    <property type="entry name" value="Ribosomal protein L13"/>
    <property type="match status" value="1"/>
</dbReference>
<dbReference type="GO" id="GO:0005840">
    <property type="term" value="C:ribosome"/>
    <property type="evidence" value="ECO:0007669"/>
    <property type="project" value="UniProtKB-KW"/>
</dbReference>
<dbReference type="Pfam" id="PF00572">
    <property type="entry name" value="Ribosomal_L13"/>
    <property type="match status" value="1"/>
</dbReference>
<sequence>MQGCNFVSEQFCFYLNTKRLMWRRFVYLGRRGAKNFIGGTPAVETFDQLQQRIPERIIEHDVRGMLPKGRLGRQLLRILRCIKVLNILMRHKNLLYCPIRDKRIQKQAVNSK</sequence>
<keyword evidence="5" id="KW-1185">Reference proteome</keyword>
<dbReference type="GO" id="GO:0003735">
    <property type="term" value="F:structural constituent of ribosome"/>
    <property type="evidence" value="ECO:0007669"/>
    <property type="project" value="InterPro"/>
</dbReference>
<dbReference type="SUPFAM" id="SSF52161">
    <property type="entry name" value="Ribosomal protein L13"/>
    <property type="match status" value="1"/>
</dbReference>
<reference evidence="4 5" key="1">
    <citation type="submission" date="2024-02" db="EMBL/GenBank/DDBJ databases">
        <title>de novo genome assembly of Solanum bulbocastanum strain 11H21.</title>
        <authorList>
            <person name="Hosaka A.J."/>
        </authorList>
    </citation>
    <scope>NUCLEOTIDE SEQUENCE [LARGE SCALE GENOMIC DNA]</scope>
    <source>
        <tissue evidence="4">Young leaves</tissue>
    </source>
</reference>
<proteinExistence type="inferred from homology"/>
<dbReference type="InterPro" id="IPR036899">
    <property type="entry name" value="Ribosomal_uL13_sf"/>
</dbReference>
<evidence type="ECO:0000313" key="4">
    <source>
        <dbReference type="EMBL" id="KAK6791454.1"/>
    </source>
</evidence>
<comment type="similarity">
    <text evidence="1">Belongs to the universal ribosomal protein uL13 family.</text>
</comment>
<evidence type="ECO:0000256" key="1">
    <source>
        <dbReference type="ARBA" id="ARBA00006227"/>
    </source>
</evidence>
<evidence type="ECO:0000313" key="5">
    <source>
        <dbReference type="Proteomes" id="UP001371456"/>
    </source>
</evidence>
<dbReference type="InterPro" id="IPR005822">
    <property type="entry name" value="Ribosomal_uL13"/>
</dbReference>
<keyword evidence="3" id="KW-0687">Ribonucleoprotein</keyword>